<dbReference type="OrthoDB" id="767525at2"/>
<evidence type="ECO:0000313" key="2">
    <source>
        <dbReference type="Proteomes" id="UP000252081"/>
    </source>
</evidence>
<dbReference type="AlphaFoldDB" id="A0A366L130"/>
<dbReference type="EMBL" id="QNQU01000008">
    <property type="protein sequence ID" value="RBQ07587.1"/>
    <property type="molecule type" value="Genomic_DNA"/>
</dbReference>
<organism evidence="1 2">
    <name type="scientific">Pedobacter miscanthi</name>
    <dbReference type="NCBI Taxonomy" id="2259170"/>
    <lineage>
        <taxon>Bacteria</taxon>
        <taxon>Pseudomonadati</taxon>
        <taxon>Bacteroidota</taxon>
        <taxon>Sphingobacteriia</taxon>
        <taxon>Sphingobacteriales</taxon>
        <taxon>Sphingobacteriaceae</taxon>
        <taxon>Pedobacter</taxon>
    </lineage>
</organism>
<gene>
    <name evidence="1" type="ORF">DRW42_10385</name>
</gene>
<evidence type="ECO:0008006" key="3">
    <source>
        <dbReference type="Google" id="ProtNLM"/>
    </source>
</evidence>
<protein>
    <recommendedName>
        <fullName evidence="3">Transposase</fullName>
    </recommendedName>
</protein>
<accession>A0A366L130</accession>
<evidence type="ECO:0000313" key="1">
    <source>
        <dbReference type="EMBL" id="RBQ07587.1"/>
    </source>
</evidence>
<dbReference type="RefSeq" id="WP_113948761.1">
    <property type="nucleotide sequence ID" value="NZ_QNQU01000008.1"/>
</dbReference>
<keyword evidence="2" id="KW-1185">Reference proteome</keyword>
<name>A0A366L130_9SPHI</name>
<comment type="caution">
    <text evidence="1">The sequence shown here is derived from an EMBL/GenBank/DDBJ whole genome shotgun (WGS) entry which is preliminary data.</text>
</comment>
<dbReference type="Proteomes" id="UP000252081">
    <property type="component" value="Unassembled WGS sequence"/>
</dbReference>
<sequence>MKPNHTPAQIIGSIHEFYNGGEPEEICAELAIDKPCFDTWIRDYGSIANELMELRDENETLRQMFTNLSLVNQSLRNSLDSLTRTDSKILELLIKKRGANNLSYP</sequence>
<reference evidence="1 2" key="1">
    <citation type="submission" date="2018-07" db="EMBL/GenBank/DDBJ databases">
        <title>A draft genome of a endophytic bacteria, a new species of Pedobacter.</title>
        <authorList>
            <person name="Zhang Z.D."/>
            <person name="Chen Z.J."/>
        </authorList>
    </citation>
    <scope>NUCLEOTIDE SEQUENCE [LARGE SCALE GENOMIC DNA]</scope>
    <source>
        <strain evidence="1 2">RS10</strain>
    </source>
</reference>
<proteinExistence type="predicted"/>